<dbReference type="AlphaFoldDB" id="A0A1H0DEK2"/>
<evidence type="ECO:0000256" key="1">
    <source>
        <dbReference type="SAM" id="Phobius"/>
    </source>
</evidence>
<gene>
    <name evidence="3" type="ORF">SAMN05192530_101744</name>
</gene>
<dbReference type="PANTHER" id="PTHR43081:SF1">
    <property type="entry name" value="ADENYLATE CYCLASE, TERMINAL-DIFFERENTIATION SPECIFIC"/>
    <property type="match status" value="1"/>
</dbReference>
<feature type="transmembrane region" description="Helical" evidence="1">
    <location>
        <begin position="116"/>
        <end position="133"/>
    </location>
</feature>
<keyword evidence="1" id="KW-1133">Transmembrane helix</keyword>
<dbReference type="CDD" id="cd07302">
    <property type="entry name" value="CHD"/>
    <property type="match status" value="1"/>
</dbReference>
<dbReference type="PROSITE" id="PS50125">
    <property type="entry name" value="GUANYLATE_CYCLASE_2"/>
    <property type="match status" value="1"/>
</dbReference>
<feature type="transmembrane region" description="Helical" evidence="1">
    <location>
        <begin position="72"/>
        <end position="96"/>
    </location>
</feature>
<accession>A0A1H0DEK2</accession>
<keyword evidence="1" id="KW-0812">Transmembrane</keyword>
<dbReference type="Proteomes" id="UP000198793">
    <property type="component" value="Unassembled WGS sequence"/>
</dbReference>
<dbReference type="RefSeq" id="WP_090668922.1">
    <property type="nucleotide sequence ID" value="NZ_FNIT01000001.1"/>
</dbReference>
<dbReference type="GO" id="GO:0035556">
    <property type="term" value="P:intracellular signal transduction"/>
    <property type="evidence" value="ECO:0007669"/>
    <property type="project" value="InterPro"/>
</dbReference>
<dbReference type="GO" id="GO:0004016">
    <property type="term" value="F:adenylate cyclase activity"/>
    <property type="evidence" value="ECO:0007669"/>
    <property type="project" value="UniProtKB-ARBA"/>
</dbReference>
<dbReference type="InterPro" id="IPR050697">
    <property type="entry name" value="Adenylyl/Guanylyl_Cyclase_3/4"/>
</dbReference>
<dbReference type="OrthoDB" id="9768499at2"/>
<feature type="domain" description="Guanylate cyclase" evidence="2">
    <location>
        <begin position="159"/>
        <end position="288"/>
    </location>
</feature>
<sequence length="343" mass="37479">MSAQRHHLWLLPVAPLIGALAGLFYWFTLDQDGTLIGSVVRGVCIGTLILFYERELLLPAWRNRIRRWATPLFALATLVTYASMIVVANIIAGTVLQLGLDVTESARAAMVMSQSGFAYSIAASLVVILVFRIRDLVGPKVFGHLLLGLYHRPIQEERVFLFLDIVGSTSFAERNGDLATQIWLGRIFNALAAPVRRSGGSIDDYVGDMALITWTIRSGTRDAACLRCVFDFASVLEADAASWEADHGGVPRFRAALHCGPVVTAEIGLERHKITYFGDVVNTTARLEALSKTLDVPVVASADLIRRIDRLPASLRIRDLGTHTVRGRDGALSVVAVSSSREP</sequence>
<dbReference type="PANTHER" id="PTHR43081">
    <property type="entry name" value="ADENYLATE CYCLASE, TERMINAL-DIFFERENTIATION SPECIFIC-RELATED"/>
    <property type="match status" value="1"/>
</dbReference>
<keyword evidence="1" id="KW-0472">Membrane</keyword>
<dbReference type="SUPFAM" id="SSF55073">
    <property type="entry name" value="Nucleotide cyclase"/>
    <property type="match status" value="1"/>
</dbReference>
<dbReference type="STRING" id="1166073.SAMN05192530_101744"/>
<keyword evidence="4" id="KW-1185">Reference proteome</keyword>
<dbReference type="EMBL" id="FNIT01000001">
    <property type="protein sequence ID" value="SDN68590.1"/>
    <property type="molecule type" value="Genomic_DNA"/>
</dbReference>
<dbReference type="GO" id="GO:0009190">
    <property type="term" value="P:cyclic nucleotide biosynthetic process"/>
    <property type="evidence" value="ECO:0007669"/>
    <property type="project" value="InterPro"/>
</dbReference>
<dbReference type="SMART" id="SM00044">
    <property type="entry name" value="CYCc"/>
    <property type="match status" value="1"/>
</dbReference>
<feature type="transmembrane region" description="Helical" evidence="1">
    <location>
        <begin position="7"/>
        <end position="27"/>
    </location>
</feature>
<dbReference type="InterPro" id="IPR029787">
    <property type="entry name" value="Nucleotide_cyclase"/>
</dbReference>
<dbReference type="Gene3D" id="3.30.70.1230">
    <property type="entry name" value="Nucleotide cyclase"/>
    <property type="match status" value="1"/>
</dbReference>
<organism evidence="3 4">
    <name type="scientific">Aureimonas jatrophae</name>
    <dbReference type="NCBI Taxonomy" id="1166073"/>
    <lineage>
        <taxon>Bacteria</taxon>
        <taxon>Pseudomonadati</taxon>
        <taxon>Pseudomonadota</taxon>
        <taxon>Alphaproteobacteria</taxon>
        <taxon>Hyphomicrobiales</taxon>
        <taxon>Aurantimonadaceae</taxon>
        <taxon>Aureimonas</taxon>
    </lineage>
</organism>
<dbReference type="Pfam" id="PF00211">
    <property type="entry name" value="Guanylate_cyc"/>
    <property type="match status" value="1"/>
</dbReference>
<proteinExistence type="predicted"/>
<dbReference type="InterPro" id="IPR001054">
    <property type="entry name" value="A/G_cyclase"/>
</dbReference>
<name>A0A1H0DEK2_9HYPH</name>
<evidence type="ECO:0000313" key="4">
    <source>
        <dbReference type="Proteomes" id="UP000198793"/>
    </source>
</evidence>
<protein>
    <submittedName>
        <fullName evidence="3">Adenylate cyclase, class 3</fullName>
    </submittedName>
</protein>
<feature type="transmembrane region" description="Helical" evidence="1">
    <location>
        <begin position="33"/>
        <end position="52"/>
    </location>
</feature>
<evidence type="ECO:0000259" key="2">
    <source>
        <dbReference type="PROSITE" id="PS50125"/>
    </source>
</evidence>
<reference evidence="3 4" key="1">
    <citation type="submission" date="2016-10" db="EMBL/GenBank/DDBJ databases">
        <authorList>
            <person name="de Groot N.N."/>
        </authorList>
    </citation>
    <scope>NUCLEOTIDE SEQUENCE [LARGE SCALE GENOMIC DNA]</scope>
    <source>
        <strain evidence="4">L7-484,KACC 16230,DSM 25025</strain>
    </source>
</reference>
<evidence type="ECO:0000313" key="3">
    <source>
        <dbReference type="EMBL" id="SDN68590.1"/>
    </source>
</evidence>